<feature type="region of interest" description="Disordered" evidence="1">
    <location>
        <begin position="895"/>
        <end position="1260"/>
    </location>
</feature>
<feature type="compositionally biased region" description="Low complexity" evidence="1">
    <location>
        <begin position="928"/>
        <end position="945"/>
    </location>
</feature>
<dbReference type="InterPro" id="IPR050868">
    <property type="entry name" value="ELMO_domain-containing"/>
</dbReference>
<feature type="compositionally biased region" description="Low complexity" evidence="1">
    <location>
        <begin position="1195"/>
        <end position="1219"/>
    </location>
</feature>
<feature type="region of interest" description="Disordered" evidence="1">
    <location>
        <begin position="514"/>
        <end position="551"/>
    </location>
</feature>
<feature type="compositionally biased region" description="Low complexity" evidence="1">
    <location>
        <begin position="699"/>
        <end position="738"/>
    </location>
</feature>
<feature type="domain" description="ELMO" evidence="2">
    <location>
        <begin position="1273"/>
        <end position="1303"/>
    </location>
</feature>
<dbReference type="PANTHER" id="PTHR12771">
    <property type="entry name" value="ENGULFMENT AND CELL MOTILITY"/>
    <property type="match status" value="1"/>
</dbReference>
<evidence type="ECO:0000313" key="4">
    <source>
        <dbReference type="Proteomes" id="UP001141327"/>
    </source>
</evidence>
<feature type="compositionally biased region" description="Basic and acidic residues" evidence="1">
    <location>
        <begin position="1083"/>
        <end position="1094"/>
    </location>
</feature>
<keyword evidence="4" id="KW-1185">Reference proteome</keyword>
<dbReference type="Proteomes" id="UP001141327">
    <property type="component" value="Unassembled WGS sequence"/>
</dbReference>
<evidence type="ECO:0000256" key="1">
    <source>
        <dbReference type="SAM" id="MobiDB-lite"/>
    </source>
</evidence>
<feature type="region of interest" description="Disordered" evidence="1">
    <location>
        <begin position="46"/>
        <end position="141"/>
    </location>
</feature>
<evidence type="ECO:0000313" key="3">
    <source>
        <dbReference type="EMBL" id="KAJ4460872.1"/>
    </source>
</evidence>
<dbReference type="Pfam" id="PF04727">
    <property type="entry name" value="ELMO_CED12"/>
    <property type="match status" value="2"/>
</dbReference>
<feature type="compositionally biased region" description="Low complexity" evidence="1">
    <location>
        <begin position="984"/>
        <end position="1027"/>
    </location>
</feature>
<feature type="compositionally biased region" description="Low complexity" evidence="1">
    <location>
        <begin position="1245"/>
        <end position="1260"/>
    </location>
</feature>
<dbReference type="EMBL" id="JAPMOS010000010">
    <property type="protein sequence ID" value="KAJ4460872.1"/>
    <property type="molecule type" value="Genomic_DNA"/>
</dbReference>
<feature type="compositionally biased region" description="Low complexity" evidence="1">
    <location>
        <begin position="1036"/>
        <end position="1054"/>
    </location>
</feature>
<reference evidence="3" key="1">
    <citation type="journal article" date="2022" name="bioRxiv">
        <title>Genomics of Preaxostyla Flagellates Illuminates Evolutionary Transitions and the Path Towards Mitochondrial Loss.</title>
        <authorList>
            <person name="Novak L.V.F."/>
            <person name="Treitli S.C."/>
            <person name="Pyrih J."/>
            <person name="Halakuc P."/>
            <person name="Pipaliya S.V."/>
            <person name="Vacek V."/>
            <person name="Brzon O."/>
            <person name="Soukal P."/>
            <person name="Eme L."/>
            <person name="Dacks J.B."/>
            <person name="Karnkowska A."/>
            <person name="Elias M."/>
            <person name="Hampl V."/>
        </authorList>
    </citation>
    <scope>NUCLEOTIDE SEQUENCE</scope>
    <source>
        <strain evidence="3">RCP-MX</strain>
    </source>
</reference>
<evidence type="ECO:0000259" key="2">
    <source>
        <dbReference type="Pfam" id="PF04727"/>
    </source>
</evidence>
<feature type="region of interest" description="Disordered" evidence="1">
    <location>
        <begin position="1"/>
        <end position="23"/>
    </location>
</feature>
<dbReference type="InterPro" id="IPR006816">
    <property type="entry name" value="ELMO_dom"/>
</dbReference>
<name>A0ABQ8UNW4_9EUKA</name>
<gene>
    <name evidence="3" type="ORF">PAPYR_2706</name>
</gene>
<feature type="compositionally biased region" description="Polar residues" evidence="1">
    <location>
        <begin position="1163"/>
        <end position="1173"/>
    </location>
</feature>
<proteinExistence type="predicted"/>
<organism evidence="3 4">
    <name type="scientific">Paratrimastix pyriformis</name>
    <dbReference type="NCBI Taxonomy" id="342808"/>
    <lineage>
        <taxon>Eukaryota</taxon>
        <taxon>Metamonada</taxon>
        <taxon>Preaxostyla</taxon>
        <taxon>Paratrimastigidae</taxon>
        <taxon>Paratrimastix</taxon>
    </lineage>
</organism>
<sequence length="1333" mass="137671">MTGQDGDPGKAGRTPPPDKMSRCTVIPGNAHRVGLVQGGRVWGRVERAAPRAPGGGGGMSKTGLATDSPHDNINRRGVVAPRGERENRRTVGRGMETAGGDNPARGMGSKRSALFNSTTSSKNTRATNLAPATTGWTPFSPEGGHHRKPIWLYLIGVGTGCEEEPMFSERCLRVRKEKRSLIDAIELKRKEIEEMDLRERSEKDGLDSADSYDSHIAELEEAKAALLALRLVGDEFRVVLQGPLPGIEGGGLVGAGVSLPKGTVDPALQHTHIFAITPLSQFVITPVIHSHAQAHSSALTPLPDFHLRSWQHPLCQSFSGGTGAPGPNTTAPLPALPTPFLPAAEPAFAYDPLGHPPPIAPPTSPNPLPAPFRPHLWLPVQGTVWPQPLPNAPSNSPTALPSGALWSLKGPYGAALKMLNLVNCGRVDGGLTFAHHFCITPAMAHQARARGAFPPPDAGLERVGVVHAPSPRNHLVSEWGWVAWGLMGAWGEGIGGMPMIRGIDEVARFVPEPPRPLLPGAPAKPQQPDESKIEWRGRDIPPTVRPPPQTPSALCPLPLPAGLRSLPWGPAAFADMRMAGDVLSIMGALAQLVSVYDADEFVDVVGAHLKRFNVTRVHQIPRSPDPQIPRSPDPTRWQFGGCALLLTAPTAHHPRAQVNRLKSLRQEMKTPFSPAEPTHQALLHAFWRLVFPARRKAAPRSPTSPSSASTAAPAGASAPGSPECPPASKEAASAPGSPGTAGGPEDEEPEEPIDWTKIGFQVPSLDSARVPGCVRREADCVRVPPSGGMGVGVGVGVAAVQGQDPATDFRGMGILGLRNLVYLARHYPRLARTLTQQSAQREYPFAVAGINISRLLAQLLNLMADEAAARPPSSPDWDSPALRFMCHLHSDMPPPPPLFANEGPWPATEPLPIPAHPSAGGPAGAGADGQQQQQQQQQPGPAGAPGKEDSSEPTPEAPPPPGEVFIQSDGADPASPAPPGLHVAPSAAGSNSTPPAATPAAAAAAAAAPPAPAAAEAGSDAPASAPAPATPPTPGCPEAGPPAAEADADATAGPGLPGGAEDPLMLGQGVPSLPQGFPASSEQFHRVADERAAALDDAAAPSPPAGGASPATPSSSDPGTAADPTTGSPAPASSIGSPSGIPPEASAPPACSPAASLAAPGTNPVSPSLSTEAPHQPLAGPASSPSSIPTPSPGPAASGAGSPAASSPGSAGSEGEAPAQQRPASIRAHPQHRGGGGARARGSHGHSYSMGGAPAGRSPAPGGEVRGGLYICAWEELYCFVFSVLDRIWMRTHATYLDFNPVMQKTREYVERLLALRPLSFEHLIALSRALPP</sequence>
<feature type="domain" description="ELMO" evidence="2">
    <location>
        <begin position="801"/>
        <end position="868"/>
    </location>
</feature>
<feature type="compositionally biased region" description="Basic and acidic residues" evidence="1">
    <location>
        <begin position="527"/>
        <end position="539"/>
    </location>
</feature>
<comment type="caution">
    <text evidence="3">The sequence shown here is derived from an EMBL/GenBank/DDBJ whole genome shotgun (WGS) entry which is preliminary data.</text>
</comment>
<feature type="region of interest" description="Disordered" evidence="1">
    <location>
        <begin position="697"/>
        <end position="751"/>
    </location>
</feature>
<protein>
    <recommendedName>
        <fullName evidence="2">ELMO domain-containing protein</fullName>
    </recommendedName>
</protein>
<feature type="compositionally biased region" description="Polar residues" evidence="1">
    <location>
        <begin position="114"/>
        <end position="137"/>
    </location>
</feature>
<accession>A0ABQ8UNW4</accession>
<feature type="compositionally biased region" description="Low complexity" evidence="1">
    <location>
        <begin position="1177"/>
        <end position="1187"/>
    </location>
</feature>
<feature type="compositionally biased region" description="Low complexity" evidence="1">
    <location>
        <begin position="1095"/>
        <end position="1160"/>
    </location>
</feature>